<gene>
    <name evidence="13" type="ORF">GN244_ATG11259</name>
    <name evidence="14" type="ORF">GN958_ATG09898</name>
</gene>
<evidence type="ECO:0000256" key="10">
    <source>
        <dbReference type="ARBA" id="ARBA00023273"/>
    </source>
</evidence>
<evidence type="ECO:0000256" key="1">
    <source>
        <dbReference type="ARBA" id="ARBA00004272"/>
    </source>
</evidence>
<organism evidence="13 15">
    <name type="scientific">Phytophthora infestans</name>
    <name type="common">Potato late blight agent</name>
    <name type="synonym">Botrytis infestans</name>
    <dbReference type="NCBI Taxonomy" id="4787"/>
    <lineage>
        <taxon>Eukaryota</taxon>
        <taxon>Sar</taxon>
        <taxon>Stramenopiles</taxon>
        <taxon>Oomycota</taxon>
        <taxon>Peronosporomycetes</taxon>
        <taxon>Peronosporales</taxon>
        <taxon>Peronosporaceae</taxon>
        <taxon>Phytophthora</taxon>
    </lineage>
</organism>
<dbReference type="InterPro" id="IPR019306">
    <property type="entry name" value="TMEM231"/>
</dbReference>
<dbReference type="PANTHER" id="PTHR14605">
    <property type="entry name" value="CHST5 PROTEIN"/>
    <property type="match status" value="1"/>
</dbReference>
<evidence type="ECO:0000256" key="3">
    <source>
        <dbReference type="ARBA" id="ARBA00015087"/>
    </source>
</evidence>
<dbReference type="PANTHER" id="PTHR14605:SF1">
    <property type="entry name" value="TRANSMEMBRANE PROTEIN 231"/>
    <property type="match status" value="1"/>
</dbReference>
<dbReference type="Pfam" id="PF10149">
    <property type="entry name" value="TM231"/>
    <property type="match status" value="1"/>
</dbReference>
<comment type="caution">
    <text evidence="13">The sequence shown here is derived from an EMBL/GenBank/DDBJ whole genome shotgun (WGS) entry which is preliminary data.</text>
</comment>
<feature type="transmembrane region" description="Helical" evidence="12">
    <location>
        <begin position="21"/>
        <end position="43"/>
    </location>
</feature>
<evidence type="ECO:0000256" key="8">
    <source>
        <dbReference type="ARBA" id="ARBA00023136"/>
    </source>
</evidence>
<sequence length="323" mass="36844">MRATCHHSSVQRRYCSGVLSLSHVTSIFLWVVAVALPLVLALGSRDFVLQLNSYREQPVVQFTNQVLCVLEGQRDDGGPLTLVHTTFPDRVQQLFLNESLQTAFVRTISTDVNVDGIDESVQVEIAVPLSTNEIIRQATVVVVLDYTLKSYAKLNMDVLTVFRHSSSVGGDTLYADGDLSFHQRSPLEITESMQQPYVNSPIVNMTNANTTQEMLMQSLVSKYRERNYTANFHVPYPVWTPNGNSSEDIRVFRVLMNIRIDPVNVFYTPEWPEIIKYAWMQYYCIFIVVSTLAFALREYLFANKLLSSVCVVDEPRMKFVKYE</sequence>
<evidence type="ECO:0000313" key="14">
    <source>
        <dbReference type="EMBL" id="KAF4141050.1"/>
    </source>
</evidence>
<protein>
    <recommendedName>
        <fullName evidence="3">Transmembrane protein 231</fullName>
    </recommendedName>
</protein>
<evidence type="ECO:0000256" key="7">
    <source>
        <dbReference type="ARBA" id="ARBA00023069"/>
    </source>
</evidence>
<comment type="similarity">
    <text evidence="2">Belongs to the TMEM231 family.</text>
</comment>
<dbReference type="GO" id="GO:0060271">
    <property type="term" value="P:cilium assembly"/>
    <property type="evidence" value="ECO:0007669"/>
    <property type="project" value="TreeGrafter"/>
</dbReference>
<evidence type="ECO:0000256" key="11">
    <source>
        <dbReference type="ARBA" id="ARBA00024803"/>
    </source>
</evidence>
<feature type="transmembrane region" description="Helical" evidence="12">
    <location>
        <begin position="277"/>
        <end position="296"/>
    </location>
</feature>
<dbReference type="GO" id="GO:0032880">
    <property type="term" value="P:regulation of protein localization"/>
    <property type="evidence" value="ECO:0007669"/>
    <property type="project" value="TreeGrafter"/>
</dbReference>
<keyword evidence="4" id="KW-1003">Cell membrane</keyword>
<proteinExistence type="inferred from homology"/>
<evidence type="ECO:0000256" key="4">
    <source>
        <dbReference type="ARBA" id="ARBA00022475"/>
    </source>
</evidence>
<accession>A0A833RZW4</accession>
<keyword evidence="10" id="KW-0966">Cell projection</keyword>
<evidence type="ECO:0000256" key="6">
    <source>
        <dbReference type="ARBA" id="ARBA00022989"/>
    </source>
</evidence>
<keyword evidence="6 12" id="KW-1133">Transmembrane helix</keyword>
<name>A0A833RZW4_PHYIN</name>
<keyword evidence="15" id="KW-1185">Reference proteome</keyword>
<keyword evidence="5 12" id="KW-0812">Transmembrane</keyword>
<evidence type="ECO:0000256" key="5">
    <source>
        <dbReference type="ARBA" id="ARBA00022692"/>
    </source>
</evidence>
<dbReference type="EMBL" id="JAACNO010001405">
    <property type="protein sequence ID" value="KAF4141050.1"/>
    <property type="molecule type" value="Genomic_DNA"/>
</dbReference>
<evidence type="ECO:0000313" key="15">
    <source>
        <dbReference type="Proteomes" id="UP000602510"/>
    </source>
</evidence>
<keyword evidence="7" id="KW-0969">Cilium</keyword>
<reference evidence="13" key="1">
    <citation type="submission" date="2020-04" db="EMBL/GenBank/DDBJ databases">
        <title>Hybrid Assembly of Korean Phytophthora infestans isolates.</title>
        <authorList>
            <person name="Prokchorchik M."/>
            <person name="Lee Y."/>
            <person name="Seo J."/>
            <person name="Cho J.-H."/>
            <person name="Park Y.-E."/>
            <person name="Jang D.-C."/>
            <person name="Im J.-S."/>
            <person name="Choi J.-G."/>
            <person name="Park H.-J."/>
            <person name="Lee G.-B."/>
            <person name="Lee Y.-G."/>
            <person name="Hong S.-Y."/>
            <person name="Cho K."/>
            <person name="Sohn K.H."/>
        </authorList>
    </citation>
    <scope>NUCLEOTIDE SEQUENCE</scope>
    <source>
        <strain evidence="13">KR_1_A1</strain>
        <strain evidence="14">KR_2_A2</strain>
    </source>
</reference>
<comment type="subcellular location">
    <subcellularLocation>
        <location evidence="1">Cell projection</location>
        <location evidence="1">Cilium membrane</location>
        <topology evidence="1">Multi-pass membrane protein</topology>
    </subcellularLocation>
</comment>
<evidence type="ECO:0000313" key="13">
    <source>
        <dbReference type="EMBL" id="KAF4036552.1"/>
    </source>
</evidence>
<evidence type="ECO:0000256" key="12">
    <source>
        <dbReference type="SAM" id="Phobius"/>
    </source>
</evidence>
<dbReference type="GO" id="GO:0060170">
    <property type="term" value="C:ciliary membrane"/>
    <property type="evidence" value="ECO:0007669"/>
    <property type="project" value="UniProtKB-SubCell"/>
</dbReference>
<evidence type="ECO:0000256" key="9">
    <source>
        <dbReference type="ARBA" id="ARBA00023180"/>
    </source>
</evidence>
<dbReference type="AlphaFoldDB" id="A0A833RZW4"/>
<dbReference type="EMBL" id="WSZM01000264">
    <property type="protein sequence ID" value="KAF4036552.1"/>
    <property type="molecule type" value="Genomic_DNA"/>
</dbReference>
<evidence type="ECO:0000256" key="2">
    <source>
        <dbReference type="ARBA" id="ARBA00009082"/>
    </source>
</evidence>
<comment type="function">
    <text evidence="11">Transmembrane component of the tectonic-like complex, a complex localized at the transition zone of primary cilia and acting as a barrier that prevents diffusion of transmembrane proteins between the cilia and plasma membranes. Required for ciliogenesis and sonic hedgehog/SHH signaling.</text>
</comment>
<dbReference type="Proteomes" id="UP000704712">
    <property type="component" value="Unassembled WGS sequence"/>
</dbReference>
<keyword evidence="8 12" id="KW-0472">Membrane</keyword>
<keyword evidence="9" id="KW-0325">Glycoprotein</keyword>
<dbReference type="Proteomes" id="UP000602510">
    <property type="component" value="Unassembled WGS sequence"/>
</dbReference>
<dbReference type="GO" id="GO:0035869">
    <property type="term" value="C:ciliary transition zone"/>
    <property type="evidence" value="ECO:0007669"/>
    <property type="project" value="TreeGrafter"/>
</dbReference>